<accession>A0A0H2S0S7</accession>
<feature type="compositionally biased region" description="Basic and acidic residues" evidence="1">
    <location>
        <begin position="559"/>
        <end position="568"/>
    </location>
</feature>
<keyword evidence="3" id="KW-1185">Reference proteome</keyword>
<feature type="compositionally biased region" description="Basic and acidic residues" evidence="1">
    <location>
        <begin position="673"/>
        <end position="682"/>
    </location>
</feature>
<dbReference type="STRING" id="27342.A0A0H2S0S7"/>
<feature type="region of interest" description="Disordered" evidence="1">
    <location>
        <begin position="1"/>
        <end position="62"/>
    </location>
</feature>
<feature type="compositionally biased region" description="Basic and acidic residues" evidence="1">
    <location>
        <begin position="402"/>
        <end position="411"/>
    </location>
</feature>
<protein>
    <recommendedName>
        <fullName evidence="4">Protein BNI4</fullName>
    </recommendedName>
</protein>
<feature type="compositionally biased region" description="Polar residues" evidence="1">
    <location>
        <begin position="319"/>
        <end position="328"/>
    </location>
</feature>
<dbReference type="EMBL" id="KQ085903">
    <property type="protein sequence ID" value="KLO17604.1"/>
    <property type="molecule type" value="Genomic_DNA"/>
</dbReference>
<feature type="compositionally biased region" description="Polar residues" evidence="1">
    <location>
        <begin position="258"/>
        <end position="272"/>
    </location>
</feature>
<evidence type="ECO:0000313" key="2">
    <source>
        <dbReference type="EMBL" id="KLO17604.1"/>
    </source>
</evidence>
<feature type="compositionally biased region" description="Basic and acidic residues" evidence="1">
    <location>
        <begin position="690"/>
        <end position="706"/>
    </location>
</feature>
<name>A0A0H2S0S7_9AGAM</name>
<reference evidence="2 3" key="1">
    <citation type="submission" date="2015-04" db="EMBL/GenBank/DDBJ databases">
        <title>Complete genome sequence of Schizopora paradoxa KUC8140, a cosmopolitan wood degrader in East Asia.</title>
        <authorList>
            <consortium name="DOE Joint Genome Institute"/>
            <person name="Min B."/>
            <person name="Park H."/>
            <person name="Jang Y."/>
            <person name="Kim J.-J."/>
            <person name="Kim K.H."/>
            <person name="Pangilinan J."/>
            <person name="Lipzen A."/>
            <person name="Riley R."/>
            <person name="Grigoriev I.V."/>
            <person name="Spatafora J.W."/>
            <person name="Choi I.-G."/>
        </authorList>
    </citation>
    <scope>NUCLEOTIDE SEQUENCE [LARGE SCALE GENOMIC DNA]</scope>
    <source>
        <strain evidence="2 3">KUC8140</strain>
    </source>
</reference>
<feature type="region of interest" description="Disordered" evidence="1">
    <location>
        <begin position="807"/>
        <end position="875"/>
    </location>
</feature>
<feature type="compositionally biased region" description="Polar residues" evidence="1">
    <location>
        <begin position="658"/>
        <end position="672"/>
    </location>
</feature>
<feature type="region of interest" description="Disordered" evidence="1">
    <location>
        <begin position="147"/>
        <end position="190"/>
    </location>
</feature>
<dbReference type="AlphaFoldDB" id="A0A0H2S0S7"/>
<feature type="compositionally biased region" description="Polar residues" evidence="1">
    <location>
        <begin position="807"/>
        <end position="817"/>
    </location>
</feature>
<evidence type="ECO:0000313" key="3">
    <source>
        <dbReference type="Proteomes" id="UP000053477"/>
    </source>
</evidence>
<feature type="compositionally biased region" description="Low complexity" evidence="1">
    <location>
        <begin position="284"/>
        <end position="312"/>
    </location>
</feature>
<feature type="compositionally biased region" description="Low complexity" evidence="1">
    <location>
        <begin position="843"/>
        <end position="869"/>
    </location>
</feature>
<organism evidence="2 3">
    <name type="scientific">Schizopora paradoxa</name>
    <dbReference type="NCBI Taxonomy" id="27342"/>
    <lineage>
        <taxon>Eukaryota</taxon>
        <taxon>Fungi</taxon>
        <taxon>Dikarya</taxon>
        <taxon>Basidiomycota</taxon>
        <taxon>Agaricomycotina</taxon>
        <taxon>Agaricomycetes</taxon>
        <taxon>Hymenochaetales</taxon>
        <taxon>Schizoporaceae</taxon>
        <taxon>Schizopora</taxon>
    </lineage>
</organism>
<sequence>MALVAAQDWPKNDMDSRQQRTHSSSPHHDNQQQPGSTSIPYPSPPQQPQLQGQNPYPPYGQPPWSAMNMNMANMAAMNHINGHAHQPSPNYFPPMPFYPQNYPHMQQQPPVGVQQQPAFGNAPYFDPNAQFAQWAYQRMMFNAQAQQQLPGPPIPPPQQQQSQSQQSSQSQNRGRSSSHSHSTHSPVSTPTEYISTAQLPFSHSNGSVASATNSSGTGNSNRFPQAPSQPPQPGPPSNNYQGFHPYRRPDRAERQRSYDTTTPSPPQSNMNSVPFAPPYARQDAAGSTTSVNSTSNSSQRSRTNSTNSASGGSIRGQERSATPSTTGSVRGVSSPYPNAHPSRISSSSSTASAPTVARTSSAPGTSGSGGVVSASTSSMNSRTARPSPLSQGSTYSSSSSAAERRKSRDDSDLAAMLSSQSLGSLGMEGTASGSGHGPRSGLKGRLRRALSFNAVQTLKEEEDEDATVAIGKSKKKERVATISGAETDDGDDGETSTATMKKKKSLRIFNSRFNASTDNISLSSTVSSASVMIRKLGSMGRLARRNSLAGITSLFKDKNKEGDAEGSKSGKKSKAKAGKAEVSVSHVTAETDRSSSEWSAPGMEGLSPAATLARQHTLRSNAEAAARAKAQQEAQAAAAAAAEAASASSSSQVAAWDRNTSTRHGQSGSNGSVREDGMRLVVEEDSDEDVMLRRPSSDSAPHHEEGEGSDEESTWRGHGDEDEDEDVTIRIGMDRNAIDDVRSSSGHGEEEEEIEPWAVDVRRSVERTRVPSKGILKSKYSESYSQEVYIEGPNPPFAQNRVRANSYDSVPNQNSQAGPFARIPSPNPDHIDGLHKHHGANGPTQTTPPSLPPLSFESSDSDTLLSSASPSPPVPEKQAFFNHPNMNSSEPALSTMMASPPTLTHRSATTPAKRLAFATNLSIYDTFPAQVYDRRSEPATWSRLTPALAQRIKEELNSFKMEEMEVHHASRVHTQFFV</sequence>
<feature type="region of interest" description="Disordered" evidence="1">
    <location>
        <begin position="472"/>
        <end position="499"/>
    </location>
</feature>
<feature type="compositionally biased region" description="Low complexity" evidence="1">
    <location>
        <begin position="159"/>
        <end position="175"/>
    </location>
</feature>
<evidence type="ECO:0008006" key="4">
    <source>
        <dbReference type="Google" id="ProtNLM"/>
    </source>
</evidence>
<gene>
    <name evidence="2" type="ORF">SCHPADRAFT_957469</name>
</gene>
<feature type="compositionally biased region" description="Low complexity" evidence="1">
    <location>
        <begin position="387"/>
        <end position="401"/>
    </location>
</feature>
<feature type="region of interest" description="Disordered" evidence="1">
    <location>
        <begin position="559"/>
        <end position="758"/>
    </location>
</feature>
<dbReference type="InParanoid" id="A0A0H2S0S7"/>
<feature type="compositionally biased region" description="Pro residues" evidence="1">
    <location>
        <begin position="227"/>
        <end position="236"/>
    </location>
</feature>
<feature type="compositionally biased region" description="Basic and acidic residues" evidence="1">
    <location>
        <begin position="732"/>
        <end position="742"/>
    </location>
</feature>
<feature type="compositionally biased region" description="Basic and acidic residues" evidence="1">
    <location>
        <begin position="247"/>
        <end position="257"/>
    </location>
</feature>
<feature type="compositionally biased region" description="Low complexity" evidence="1">
    <location>
        <begin position="209"/>
        <end position="226"/>
    </location>
</feature>
<feature type="compositionally biased region" description="Low complexity" evidence="1">
    <location>
        <begin position="413"/>
        <end position="427"/>
    </location>
</feature>
<proteinExistence type="predicted"/>
<feature type="compositionally biased region" description="Low complexity" evidence="1">
    <location>
        <begin position="622"/>
        <end position="655"/>
    </location>
</feature>
<feature type="compositionally biased region" description="Low complexity" evidence="1">
    <location>
        <begin position="341"/>
        <end position="378"/>
    </location>
</feature>
<dbReference type="OrthoDB" id="5563016at2759"/>
<dbReference type="Proteomes" id="UP000053477">
    <property type="component" value="Unassembled WGS sequence"/>
</dbReference>
<evidence type="ECO:0000256" key="1">
    <source>
        <dbReference type="SAM" id="MobiDB-lite"/>
    </source>
</evidence>
<feature type="region of interest" description="Disordered" evidence="1">
    <location>
        <begin position="202"/>
        <end position="444"/>
    </location>
</feature>